<dbReference type="RefSeq" id="WP_016209449.1">
    <property type="nucleotide sequence ID" value="NZ_CP013778.1"/>
</dbReference>
<protein>
    <submittedName>
        <fullName evidence="2">Uncharacterized protein</fullName>
    </submittedName>
</protein>
<sequence length="490" mass="52944">MPNTMIKVIKEGEGSIVAKGQETILLAGSTYGGGNLGKNIAIIGLSELGSGLFCAKATLQSENSCLSWLQELKEALGNEITFHLTGKQSKEDLAELQILCQQAEIEAQFPIPEKQPLLYSLATGVNANGVIEKADLDVKTGGFSFSLTLTKEIEQAISELEKKIKDSWFTINTKGRTDSIVLLKELKQNLEQLGESYIGPVNSESDLKFPKSLKEAIKDYSGSEAKNGRQQTTTVGGLLKTLDFHFTQYTVLTTKFTQTPAKTVTWHASEPSADTDNKGLDTPTKSAPPPPPAELKADAKARREAAALANAMELADDNTEDLPPPPPSSPGLQQPLSDNNSDFLPPPPPPLSDEEQMLLTNFDNIELPPPPPSMSSDIAQETQNPVAVVEPEAKAETEVEAKVEAKSEEKTEEKVTEAVKPKTEVRAINAAFPAITARRAAVEGSDSEDSDSDSKSNEGEDEMDSNSSTLFQRQQSQSQEADNSNPLQYN</sequence>
<evidence type="ECO:0000313" key="2">
    <source>
        <dbReference type="EMBL" id="QGO05490.1"/>
    </source>
</evidence>
<dbReference type="EMBL" id="CP038908">
    <property type="protein sequence ID" value="QGO05490.1"/>
    <property type="molecule type" value="Genomic_DNA"/>
</dbReference>
<dbReference type="GeneID" id="66740562"/>
<feature type="compositionally biased region" description="Basic and acidic residues" evidence="1">
    <location>
        <begin position="391"/>
        <end position="425"/>
    </location>
</feature>
<reference evidence="2 3" key="1">
    <citation type="submission" date="2019-04" db="EMBL/GenBank/DDBJ databases">
        <title>Complete genome sequencing of Piscirickettsia salmonis strain Psal-009.</title>
        <authorList>
            <person name="Schober I."/>
            <person name="Bunk B."/>
            <person name="Sproer C."/>
            <person name="Carril G.P."/>
            <person name="Riedel T."/>
            <person name="Flores-Herrera P.A."/>
            <person name="Nourdin-Galindo G."/>
            <person name="Marshall S.H."/>
            <person name="Overmann J."/>
        </authorList>
    </citation>
    <scope>NUCLEOTIDE SEQUENCE [LARGE SCALE GENOMIC DNA]</scope>
    <source>
        <strain evidence="2 3">Psal-009</strain>
    </source>
</reference>
<organism evidence="2 3">
    <name type="scientific">Piscirickettsia salmonis</name>
    <dbReference type="NCBI Taxonomy" id="1238"/>
    <lineage>
        <taxon>Bacteria</taxon>
        <taxon>Pseudomonadati</taxon>
        <taxon>Pseudomonadota</taxon>
        <taxon>Gammaproteobacteria</taxon>
        <taxon>Thiotrichales</taxon>
        <taxon>Piscirickettsiaceae</taxon>
        <taxon>Piscirickettsia</taxon>
    </lineage>
</organism>
<feature type="region of interest" description="Disordered" evidence="1">
    <location>
        <begin position="316"/>
        <end position="490"/>
    </location>
</feature>
<feature type="region of interest" description="Disordered" evidence="1">
    <location>
        <begin position="264"/>
        <end position="304"/>
    </location>
</feature>
<dbReference type="AlphaFoldDB" id="A0A9Q5VEJ9"/>
<keyword evidence="3" id="KW-1185">Reference proteome</keyword>
<feature type="compositionally biased region" description="Polar residues" evidence="1">
    <location>
        <begin position="465"/>
        <end position="490"/>
    </location>
</feature>
<dbReference type="Proteomes" id="UP000422232">
    <property type="component" value="Chromosome"/>
</dbReference>
<evidence type="ECO:0000256" key="1">
    <source>
        <dbReference type="SAM" id="MobiDB-lite"/>
    </source>
</evidence>
<proteinExistence type="predicted"/>
<feature type="compositionally biased region" description="Low complexity" evidence="1">
    <location>
        <begin position="430"/>
        <end position="439"/>
    </location>
</feature>
<feature type="compositionally biased region" description="Polar residues" evidence="1">
    <location>
        <begin position="374"/>
        <end position="384"/>
    </location>
</feature>
<name>A0A9Q5VEJ9_PISSA</name>
<gene>
    <name evidence="2" type="ORF">Psal009_01379</name>
</gene>
<accession>A0A9Q5VEJ9</accession>
<evidence type="ECO:0000313" key="3">
    <source>
        <dbReference type="Proteomes" id="UP000422232"/>
    </source>
</evidence>
<feature type="compositionally biased region" description="Basic and acidic residues" evidence="1">
    <location>
        <begin position="295"/>
        <end position="304"/>
    </location>
</feature>